<organism evidence="2 3">
    <name type="scientific">Sporolactobacillus putidus</name>
    <dbReference type="NCBI Taxonomy" id="492735"/>
    <lineage>
        <taxon>Bacteria</taxon>
        <taxon>Bacillati</taxon>
        <taxon>Bacillota</taxon>
        <taxon>Bacilli</taxon>
        <taxon>Bacillales</taxon>
        <taxon>Sporolactobacillaceae</taxon>
        <taxon>Sporolactobacillus</taxon>
    </lineage>
</organism>
<protein>
    <submittedName>
        <fullName evidence="2">Uncharacterized protein</fullName>
    </submittedName>
</protein>
<evidence type="ECO:0000256" key="1">
    <source>
        <dbReference type="SAM" id="MobiDB-lite"/>
    </source>
</evidence>
<feature type="compositionally biased region" description="Basic and acidic residues" evidence="1">
    <location>
        <begin position="64"/>
        <end position="73"/>
    </location>
</feature>
<dbReference type="EMBL" id="BMOK01000009">
    <property type="protein sequence ID" value="GGL58085.1"/>
    <property type="molecule type" value="Genomic_DNA"/>
</dbReference>
<evidence type="ECO:0000313" key="2">
    <source>
        <dbReference type="EMBL" id="GGL58085.1"/>
    </source>
</evidence>
<evidence type="ECO:0000313" key="3">
    <source>
        <dbReference type="Proteomes" id="UP000654670"/>
    </source>
</evidence>
<proteinExistence type="predicted"/>
<reference evidence="2" key="2">
    <citation type="submission" date="2020-09" db="EMBL/GenBank/DDBJ databases">
        <authorList>
            <person name="Sun Q."/>
            <person name="Ohkuma M."/>
        </authorList>
    </citation>
    <scope>NUCLEOTIDE SEQUENCE</scope>
    <source>
        <strain evidence="2">JCM 15325</strain>
    </source>
</reference>
<comment type="caution">
    <text evidence="2">The sequence shown here is derived from an EMBL/GenBank/DDBJ whole genome shotgun (WGS) entry which is preliminary data.</text>
</comment>
<reference evidence="2" key="1">
    <citation type="journal article" date="2014" name="Int. J. Syst. Evol. Microbiol.">
        <title>Complete genome sequence of Corynebacterium casei LMG S-19264T (=DSM 44701T), isolated from a smear-ripened cheese.</title>
        <authorList>
            <consortium name="US DOE Joint Genome Institute (JGI-PGF)"/>
            <person name="Walter F."/>
            <person name="Albersmeier A."/>
            <person name="Kalinowski J."/>
            <person name="Ruckert C."/>
        </authorList>
    </citation>
    <scope>NUCLEOTIDE SEQUENCE</scope>
    <source>
        <strain evidence="2">JCM 15325</strain>
    </source>
</reference>
<sequence>MIEHYQDEPGIYTVEDHAAHWSVQLHYPNTTVTVYRISGEGMNTCYEELAEFPMDTRAMKQTEKELADGKDTPDGWEDGAGNTIRI</sequence>
<keyword evidence="3" id="KW-1185">Reference proteome</keyword>
<name>A0A917S585_9BACL</name>
<dbReference type="Proteomes" id="UP000654670">
    <property type="component" value="Unassembled WGS sequence"/>
</dbReference>
<dbReference type="RefSeq" id="WP_188803415.1">
    <property type="nucleotide sequence ID" value="NZ_BMOK01000009.1"/>
</dbReference>
<gene>
    <name evidence="2" type="ORF">GCM10007968_22640</name>
</gene>
<dbReference type="AlphaFoldDB" id="A0A917S585"/>
<accession>A0A917S585</accession>
<feature type="region of interest" description="Disordered" evidence="1">
    <location>
        <begin position="64"/>
        <end position="86"/>
    </location>
</feature>